<evidence type="ECO:0000313" key="3">
    <source>
        <dbReference type="EMBL" id="CAB4712202.1"/>
    </source>
</evidence>
<protein>
    <submittedName>
        <fullName evidence="3">Unannotated protein</fullName>
    </submittedName>
</protein>
<dbReference type="EMBL" id="CAEZWW010000014">
    <property type="protein sequence ID" value="CAB4663679.1"/>
    <property type="molecule type" value="Genomic_DNA"/>
</dbReference>
<evidence type="ECO:0000256" key="1">
    <source>
        <dbReference type="SAM" id="MobiDB-lite"/>
    </source>
</evidence>
<gene>
    <name evidence="2" type="ORF">UFOPK2310_00224</name>
    <name evidence="3" type="ORF">UFOPK2625_01074</name>
    <name evidence="4" type="ORF">UFOPK4092_00769</name>
</gene>
<reference evidence="3" key="1">
    <citation type="submission" date="2020-05" db="EMBL/GenBank/DDBJ databases">
        <authorList>
            <person name="Chiriac C."/>
            <person name="Salcher M."/>
            <person name="Ghai R."/>
            <person name="Kavagutti S V."/>
        </authorList>
    </citation>
    <scope>NUCLEOTIDE SEQUENCE</scope>
</reference>
<dbReference type="EMBL" id="CAFBPJ010000072">
    <property type="protein sequence ID" value="CAB5018111.1"/>
    <property type="molecule type" value="Genomic_DNA"/>
</dbReference>
<dbReference type="AlphaFoldDB" id="A0A6J6QNE6"/>
<name>A0A6J6QNE6_9ZZZZ</name>
<proteinExistence type="predicted"/>
<evidence type="ECO:0000313" key="4">
    <source>
        <dbReference type="EMBL" id="CAB5018111.1"/>
    </source>
</evidence>
<feature type="region of interest" description="Disordered" evidence="1">
    <location>
        <begin position="1"/>
        <end position="45"/>
    </location>
</feature>
<sequence length="94" mass="10311">MSETKIPNQRPALAKSADADLHPTTPKIEPIDDLTSKAGSATSDVMRAPKEEKLVTIKLDIPKSVRKSLRIEAQKRGISVPQLINAVLRDRARS</sequence>
<evidence type="ECO:0000313" key="2">
    <source>
        <dbReference type="EMBL" id="CAB4663679.1"/>
    </source>
</evidence>
<organism evidence="3">
    <name type="scientific">freshwater metagenome</name>
    <dbReference type="NCBI Taxonomy" id="449393"/>
    <lineage>
        <taxon>unclassified sequences</taxon>
        <taxon>metagenomes</taxon>
        <taxon>ecological metagenomes</taxon>
    </lineage>
</organism>
<dbReference type="EMBL" id="CAEZXZ010000171">
    <property type="protein sequence ID" value="CAB4712202.1"/>
    <property type="molecule type" value="Genomic_DNA"/>
</dbReference>
<accession>A0A6J6QNE6</accession>